<sequence>MTWHPRISSLICLNHGWQSTERFTRVLKRSCTGLRFSKIICSTLTRLTRRSATTGLD</sequence>
<organism evidence="1">
    <name type="scientific">Rhizophora mucronata</name>
    <name type="common">Asiatic mangrove</name>
    <dbReference type="NCBI Taxonomy" id="61149"/>
    <lineage>
        <taxon>Eukaryota</taxon>
        <taxon>Viridiplantae</taxon>
        <taxon>Streptophyta</taxon>
        <taxon>Embryophyta</taxon>
        <taxon>Tracheophyta</taxon>
        <taxon>Spermatophyta</taxon>
        <taxon>Magnoliopsida</taxon>
        <taxon>eudicotyledons</taxon>
        <taxon>Gunneridae</taxon>
        <taxon>Pentapetalae</taxon>
        <taxon>rosids</taxon>
        <taxon>fabids</taxon>
        <taxon>Malpighiales</taxon>
        <taxon>Rhizophoraceae</taxon>
        <taxon>Rhizophora</taxon>
    </lineage>
</organism>
<dbReference type="EMBL" id="GGEC01062309">
    <property type="protein sequence ID" value="MBX42793.1"/>
    <property type="molecule type" value="Transcribed_RNA"/>
</dbReference>
<reference evidence="1" key="1">
    <citation type="submission" date="2018-02" db="EMBL/GenBank/DDBJ databases">
        <title>Rhizophora mucronata_Transcriptome.</title>
        <authorList>
            <person name="Meera S.P."/>
            <person name="Sreeshan A."/>
            <person name="Augustine A."/>
        </authorList>
    </citation>
    <scope>NUCLEOTIDE SEQUENCE</scope>
    <source>
        <tissue evidence="1">Leaf</tissue>
    </source>
</reference>
<proteinExistence type="predicted"/>
<evidence type="ECO:0000313" key="1">
    <source>
        <dbReference type="EMBL" id="MBX42793.1"/>
    </source>
</evidence>
<name>A0A2P2NJY3_RHIMU</name>
<dbReference type="AlphaFoldDB" id="A0A2P2NJY3"/>
<accession>A0A2P2NJY3</accession>
<protein>
    <submittedName>
        <fullName evidence="1">Uncharacterized protein MANES_05G127000</fullName>
    </submittedName>
</protein>